<keyword evidence="3" id="KW-1185">Reference proteome</keyword>
<dbReference type="AlphaFoldDB" id="A0A6J8E7G1"/>
<dbReference type="Proteomes" id="UP000507470">
    <property type="component" value="Unassembled WGS sequence"/>
</dbReference>
<organism evidence="2 3">
    <name type="scientific">Mytilus coruscus</name>
    <name type="common">Sea mussel</name>
    <dbReference type="NCBI Taxonomy" id="42192"/>
    <lineage>
        <taxon>Eukaryota</taxon>
        <taxon>Metazoa</taxon>
        <taxon>Spiralia</taxon>
        <taxon>Lophotrochozoa</taxon>
        <taxon>Mollusca</taxon>
        <taxon>Bivalvia</taxon>
        <taxon>Autobranchia</taxon>
        <taxon>Pteriomorphia</taxon>
        <taxon>Mytilida</taxon>
        <taxon>Mytiloidea</taxon>
        <taxon>Mytilidae</taxon>
        <taxon>Mytilinae</taxon>
        <taxon>Mytilus</taxon>
    </lineage>
</organism>
<evidence type="ECO:0000313" key="2">
    <source>
        <dbReference type="EMBL" id="CAC5416307.1"/>
    </source>
</evidence>
<name>A0A6J8E7G1_MYTCO</name>
<evidence type="ECO:0000256" key="1">
    <source>
        <dbReference type="SAM" id="MobiDB-lite"/>
    </source>
</evidence>
<proteinExistence type="predicted"/>
<protein>
    <submittedName>
        <fullName evidence="2">Uncharacterized protein</fullName>
    </submittedName>
</protein>
<dbReference type="EMBL" id="CACVKT020008625">
    <property type="protein sequence ID" value="CAC5416307.1"/>
    <property type="molecule type" value="Genomic_DNA"/>
</dbReference>
<accession>A0A6J8E7G1</accession>
<reference evidence="2 3" key="1">
    <citation type="submission" date="2020-06" db="EMBL/GenBank/DDBJ databases">
        <authorList>
            <person name="Li R."/>
            <person name="Bekaert M."/>
        </authorList>
    </citation>
    <scope>NUCLEOTIDE SEQUENCE [LARGE SCALE GENOMIC DNA]</scope>
    <source>
        <strain evidence="3">wild</strain>
    </source>
</reference>
<gene>
    <name evidence="2" type="ORF">MCOR_48943</name>
</gene>
<evidence type="ECO:0000313" key="3">
    <source>
        <dbReference type="Proteomes" id="UP000507470"/>
    </source>
</evidence>
<sequence>MRSRKKIPKKHEYDVRRTNQRMTDLTAKVKYINDHQKLIEDTKKQSGLSVGQQYLRIIRLKHIEGGCTESPNTLPECNLNGMTSMSYAIARDSITISINRSLKESNNDTENSQDKRDEIESSSSIVELELNVSETASSTLSLPVLDPTSSMLVINAPMLPLTCPTLPAESSHMSPVTFSSPNSVTQQSTHVPYSAAPSSDYYLLNSFFYREKKQEDSYK</sequence>
<feature type="compositionally biased region" description="Basic and acidic residues" evidence="1">
    <location>
        <begin position="101"/>
        <end position="119"/>
    </location>
</feature>
<feature type="region of interest" description="Disordered" evidence="1">
    <location>
        <begin position="101"/>
        <end position="122"/>
    </location>
</feature>